<dbReference type="InterPro" id="IPR037250">
    <property type="entry name" value="NEAT_dom_sf"/>
</dbReference>
<name>D1VTR6_9FIRM</name>
<comment type="caution">
    <text evidence="5">The sequence shown here is derived from an EMBL/GenBank/DDBJ whole genome shotgun (WGS) entry which is preliminary data.</text>
</comment>
<dbReference type="Gene3D" id="2.60.40.1850">
    <property type="match status" value="2"/>
</dbReference>
<feature type="chain" id="PRO_5003026464" evidence="3">
    <location>
        <begin position="24"/>
        <end position="881"/>
    </location>
</feature>
<dbReference type="AlphaFoldDB" id="D1VTR6"/>
<gene>
    <name evidence="5" type="ORF">HMPREF0628_0003</name>
</gene>
<evidence type="ECO:0000259" key="4">
    <source>
        <dbReference type="PROSITE" id="PS50978"/>
    </source>
</evidence>
<protein>
    <submittedName>
        <fullName evidence="5">Iron transport-associated domain protein</fullName>
    </submittedName>
</protein>
<organism evidence="5 6">
    <name type="scientific">Peptoniphilus lacrimalis 315-B</name>
    <dbReference type="NCBI Taxonomy" id="596330"/>
    <lineage>
        <taxon>Bacteria</taxon>
        <taxon>Bacillati</taxon>
        <taxon>Bacillota</taxon>
        <taxon>Tissierellia</taxon>
        <taxon>Tissierellales</taxon>
        <taxon>Peptoniphilaceae</taxon>
        <taxon>Peptoniphilus</taxon>
    </lineage>
</organism>
<evidence type="ECO:0000256" key="3">
    <source>
        <dbReference type="SAM" id="SignalP"/>
    </source>
</evidence>
<dbReference type="SUPFAM" id="SSF158911">
    <property type="entry name" value="NEAT domain-like"/>
    <property type="match status" value="2"/>
</dbReference>
<evidence type="ECO:0000313" key="5">
    <source>
        <dbReference type="EMBL" id="EFA90066.1"/>
    </source>
</evidence>
<dbReference type="CDD" id="cd06920">
    <property type="entry name" value="NEAT"/>
    <property type="match status" value="1"/>
</dbReference>
<evidence type="ECO:0000256" key="2">
    <source>
        <dbReference type="ARBA" id="ARBA00022729"/>
    </source>
</evidence>
<dbReference type="eggNOG" id="ENOG50336PF">
    <property type="taxonomic scope" value="Bacteria"/>
</dbReference>
<keyword evidence="2 3" id="KW-0732">Signal</keyword>
<dbReference type="PROSITE" id="PS50978">
    <property type="entry name" value="NEAT"/>
    <property type="match status" value="1"/>
</dbReference>
<sequence length="881" mass="100417">MKKIKSFIFFSLLIFILTGQTFAKTKLDYRNLPDGEYSVKIEVRKDFYIKKPKLSMMDDAVEKPASIVVKNGRYFLKFKILPLELAQFKAKGYLGDINYIDSKNNENKVEVLKYYDFEDELSKKYNLKYPETIMYPIEKENISKIQETRVKVFVPIMEEIGKKGEEMGTQYARPTIYWDTLQEKNSNEFVNINLADTKFAQPKLRKIVDQVGKIVEYQGKKYLYINFFNLKLDSSGYDDGTETLEYSYGEDQTRYSLQSKVIEEGKIGGRYQLSEAYIPIDGAEEIYLYGKFQTTKYKQERYEQSAKINLSLLTPAKSNSDDLKLEFVKQDDVSVKKNKSNKLPYDFNIGGVLYSPYTSIDGNKFRLTRDGENVRFIFNKNSFITSNIRNIKYTLDGSEPNESSFDADLSFYNQSKFHDDSYYNVEIDPFNMTNISSMGGNVTLKVKAFDKNGMGVGNTQTYVIPYDKETISEVKGDTMPDLGCPMILSTGKKAALPKNSMIYAEELSDYNMQEELNNLAEEEGIYNPSLVKLSLYDGNKPLELNYNGSWNANVCPLATVKLKGNNLGNYFAYEYKDGKLIPLATKASPRELAFNISSNQGYYVIGQVDKNSVRKMAINLLSNKIKEAEAYLNSGEVNLYSLILEGDIEKAKNDLGKFKTPYICLSGVEKIERTMNLAKSSGDESPEFYKEKAKVLVQVANEILNKNILNKSSENELQGTRDRLQYAISNNDLNSLRDSIKNLDKALNNISYKGKGQAVNINILKENSDQRSMASNVFENQGKLLQIDGKYYLELGLKTMYFGNIRAHLLDLEVFENGLGTGLLNLTPISKFSDTGLQGVEFYNKKILIELGNRPSSEYYIRVKNDAMGNARPVARLIINY</sequence>
<feature type="signal peptide" evidence="3">
    <location>
        <begin position="1"/>
        <end position="23"/>
    </location>
</feature>
<dbReference type="GO" id="GO:0030313">
    <property type="term" value="C:cell envelope"/>
    <property type="evidence" value="ECO:0007669"/>
    <property type="project" value="UniProtKB-SubCell"/>
</dbReference>
<dbReference type="EMBL" id="ADDO01000042">
    <property type="protein sequence ID" value="EFA90066.1"/>
    <property type="molecule type" value="Genomic_DNA"/>
</dbReference>
<evidence type="ECO:0000313" key="6">
    <source>
        <dbReference type="Proteomes" id="UP000005711"/>
    </source>
</evidence>
<evidence type="ECO:0000256" key="1">
    <source>
        <dbReference type="ARBA" id="ARBA00004196"/>
    </source>
</evidence>
<feature type="domain" description="NEAT" evidence="4">
    <location>
        <begin position="752"/>
        <end position="881"/>
    </location>
</feature>
<accession>D1VTR6</accession>
<dbReference type="RefSeq" id="WP_004824880.1">
    <property type="nucleotide sequence ID" value="NZ_ADDO01000042.1"/>
</dbReference>
<dbReference type="Proteomes" id="UP000005711">
    <property type="component" value="Unassembled WGS sequence"/>
</dbReference>
<proteinExistence type="predicted"/>
<reference evidence="5 6" key="1">
    <citation type="submission" date="2009-12" db="EMBL/GenBank/DDBJ databases">
        <title>Genome Sequence of Peptoniphilus lacrimalis 315-B.</title>
        <authorList>
            <person name="Durkin A.S."/>
            <person name="Madupu R."/>
            <person name="Torralba M."/>
            <person name="Methe B."/>
            <person name="Sutton G."/>
            <person name="Strausberg R.L."/>
            <person name="Nelson K.E."/>
        </authorList>
    </citation>
    <scope>NUCLEOTIDE SEQUENCE [LARGE SCALE GENOMIC DNA]</scope>
    <source>
        <strain evidence="5 6">315-B</strain>
    </source>
</reference>
<keyword evidence="6" id="KW-1185">Reference proteome</keyword>
<comment type="subcellular location">
    <subcellularLocation>
        <location evidence="1">Cell envelope</location>
    </subcellularLocation>
</comment>
<dbReference type="InterPro" id="IPR006635">
    <property type="entry name" value="NEAT_dom"/>
</dbReference>